<dbReference type="SFLD" id="SFLDG01094">
    <property type="entry name" value="Uncharacterised_Radical_SAM_Su"/>
    <property type="match status" value="1"/>
</dbReference>
<evidence type="ECO:0000313" key="9">
    <source>
        <dbReference type="Proteomes" id="UP000811545"/>
    </source>
</evidence>
<proteinExistence type="predicted"/>
<dbReference type="PANTHER" id="PTHR30352">
    <property type="entry name" value="PYRUVATE FORMATE-LYASE-ACTIVATING ENZYME"/>
    <property type="match status" value="1"/>
</dbReference>
<dbReference type="InterPro" id="IPR007197">
    <property type="entry name" value="rSAM"/>
</dbReference>
<dbReference type="CDD" id="cd01335">
    <property type="entry name" value="Radical_SAM"/>
    <property type="match status" value="1"/>
</dbReference>
<evidence type="ECO:0000256" key="6">
    <source>
        <dbReference type="ARBA" id="ARBA00023014"/>
    </source>
</evidence>
<dbReference type="PROSITE" id="PS51918">
    <property type="entry name" value="RADICAL_SAM"/>
    <property type="match status" value="1"/>
</dbReference>
<keyword evidence="8" id="KW-0560">Oxidoreductase</keyword>
<dbReference type="Gene3D" id="3.20.20.70">
    <property type="entry name" value="Aldolase class I"/>
    <property type="match status" value="1"/>
</dbReference>
<evidence type="ECO:0000259" key="7">
    <source>
        <dbReference type="PROSITE" id="PS51918"/>
    </source>
</evidence>
<dbReference type="InterPro" id="IPR034457">
    <property type="entry name" value="Organic_radical-activating"/>
</dbReference>
<sequence>MKIKFVQPTTLVDFPGKLACTIFLFGCNFKCGFCYNPELVLKEATKDLKEEDVLKFLEKRKGELEGVCFTGGEPLMTIEEDFLRKVKEKGYLIKVDTNGSFPERLKEFIEKGLIDFVAMDVKGRKEDYEKISCSKVDLEKIEGSMRIASSLESYEFRTTFVPRFHDVDKIIKEVDWIHSIIGKKIKKFCLQGFKNSGKFVDKSFSEEKNVFEEELREVKEKILEENLVEDIVLRL</sequence>
<keyword evidence="6" id="KW-0411">Iron-sulfur</keyword>
<keyword evidence="2" id="KW-0004">4Fe-4S</keyword>
<evidence type="ECO:0000256" key="1">
    <source>
        <dbReference type="ARBA" id="ARBA00001966"/>
    </source>
</evidence>
<comment type="caution">
    <text evidence="8">The sequence shown here is derived from an EMBL/GenBank/DDBJ whole genome shotgun (WGS) entry which is preliminary data.</text>
</comment>
<dbReference type="Pfam" id="PF04055">
    <property type="entry name" value="Radical_SAM"/>
    <property type="match status" value="1"/>
</dbReference>
<accession>A0A9E2F4H1</accession>
<dbReference type="EMBL" id="QLTW01000038">
    <property type="protein sequence ID" value="MBT9145001.1"/>
    <property type="molecule type" value="Genomic_DNA"/>
</dbReference>
<dbReference type="GO" id="GO:0051539">
    <property type="term" value="F:4 iron, 4 sulfur cluster binding"/>
    <property type="evidence" value="ECO:0007669"/>
    <property type="project" value="UniProtKB-KW"/>
</dbReference>
<dbReference type="AlphaFoldDB" id="A0A9E2F4H1"/>
<dbReference type="EC" id="1.97.1.4" evidence="8"/>
<keyword evidence="5" id="KW-0408">Iron</keyword>
<keyword evidence="4" id="KW-0479">Metal-binding</keyword>
<evidence type="ECO:0000256" key="2">
    <source>
        <dbReference type="ARBA" id="ARBA00022485"/>
    </source>
</evidence>
<organism evidence="8 9">
    <name type="scientific">Psychracetigena formicireducens</name>
    <dbReference type="NCBI Taxonomy" id="2986056"/>
    <lineage>
        <taxon>Bacteria</taxon>
        <taxon>Bacillati</taxon>
        <taxon>Candidatus Lithacetigenota</taxon>
        <taxon>Candidatus Psychracetigena</taxon>
    </lineage>
</organism>
<dbReference type="SFLD" id="SFLDS00029">
    <property type="entry name" value="Radical_SAM"/>
    <property type="match status" value="1"/>
</dbReference>
<keyword evidence="3" id="KW-0949">S-adenosyl-L-methionine</keyword>
<evidence type="ECO:0000313" key="8">
    <source>
        <dbReference type="EMBL" id="MBT9145001.1"/>
    </source>
</evidence>
<protein>
    <submittedName>
        <fullName evidence="8">Pyruvate formate-lyase 1-activating enzyme</fullName>
        <ecNumber evidence="8">1.97.1.4</ecNumber>
    </submittedName>
</protein>
<dbReference type="SUPFAM" id="SSF102114">
    <property type="entry name" value="Radical SAM enzymes"/>
    <property type="match status" value="1"/>
</dbReference>
<dbReference type="InterPro" id="IPR058240">
    <property type="entry name" value="rSAM_sf"/>
</dbReference>
<dbReference type="Proteomes" id="UP000811545">
    <property type="component" value="Unassembled WGS sequence"/>
</dbReference>
<reference evidence="8 9" key="1">
    <citation type="journal article" date="2021" name="bioRxiv">
        <title>Unique metabolic strategies in Hadean analogues reveal hints for primordial physiology.</title>
        <authorList>
            <person name="Nobu M.K."/>
            <person name="Nakai R."/>
            <person name="Tamazawa S."/>
            <person name="Mori H."/>
            <person name="Toyoda A."/>
            <person name="Ijiri A."/>
            <person name="Suzuki S."/>
            <person name="Kurokawa K."/>
            <person name="Kamagata Y."/>
            <person name="Tamaki H."/>
        </authorList>
    </citation>
    <scope>NUCLEOTIDE SEQUENCE [LARGE SCALE GENOMIC DNA]</scope>
    <source>
        <strain evidence="8">BS525</strain>
    </source>
</reference>
<dbReference type="InterPro" id="IPR012840">
    <property type="entry name" value="NrdG2"/>
</dbReference>
<dbReference type="NCBIfam" id="TIGR02495">
    <property type="entry name" value="NrdG2"/>
    <property type="match status" value="1"/>
</dbReference>
<gene>
    <name evidence="8" type="primary">pflA</name>
    <name evidence="8" type="ORF">DDT42_00865</name>
</gene>
<feature type="domain" description="Radical SAM core" evidence="7">
    <location>
        <begin position="13"/>
        <end position="225"/>
    </location>
</feature>
<comment type="cofactor">
    <cofactor evidence="1">
        <name>[4Fe-4S] cluster</name>
        <dbReference type="ChEBI" id="CHEBI:49883"/>
    </cofactor>
</comment>
<dbReference type="GO" id="GO:0046872">
    <property type="term" value="F:metal ion binding"/>
    <property type="evidence" value="ECO:0007669"/>
    <property type="project" value="UniProtKB-KW"/>
</dbReference>
<evidence type="ECO:0000256" key="5">
    <source>
        <dbReference type="ARBA" id="ARBA00023004"/>
    </source>
</evidence>
<keyword evidence="8" id="KW-0670">Pyruvate</keyword>
<evidence type="ECO:0000256" key="3">
    <source>
        <dbReference type="ARBA" id="ARBA00022691"/>
    </source>
</evidence>
<dbReference type="InterPro" id="IPR013785">
    <property type="entry name" value="Aldolase_TIM"/>
</dbReference>
<evidence type="ECO:0000256" key="4">
    <source>
        <dbReference type="ARBA" id="ARBA00022723"/>
    </source>
</evidence>
<dbReference type="GO" id="GO:0043365">
    <property type="term" value="F:[formate-C-acetyltransferase]-activating enzyme activity"/>
    <property type="evidence" value="ECO:0007669"/>
    <property type="project" value="UniProtKB-EC"/>
</dbReference>
<name>A0A9E2F4H1_PSYF1</name>